<comment type="caution">
    <text evidence="6">The sequence shown here is derived from an EMBL/GenBank/DDBJ whole genome shotgun (WGS) entry which is preliminary data.</text>
</comment>
<evidence type="ECO:0000256" key="5">
    <source>
        <dbReference type="SAM" id="Phobius"/>
    </source>
</evidence>
<protein>
    <recommendedName>
        <fullName evidence="8">RHS repeat-associated protein</fullName>
    </recommendedName>
</protein>
<evidence type="ECO:0008006" key="8">
    <source>
        <dbReference type="Google" id="ProtNLM"/>
    </source>
</evidence>
<keyword evidence="4" id="KW-0843">Virulence</keyword>
<reference evidence="6" key="1">
    <citation type="submission" date="2020-12" db="EMBL/GenBank/DDBJ databases">
        <authorList>
            <person name="Rodrigo-Torres L."/>
            <person name="Arahal R. D."/>
            <person name="Lucena T."/>
        </authorList>
    </citation>
    <scope>NUCLEOTIDE SEQUENCE</scope>
    <source>
        <strain evidence="6">CECT 9390</strain>
    </source>
</reference>
<keyword evidence="5" id="KW-0812">Transmembrane</keyword>
<accession>A0A9N8MLZ8</accession>
<feature type="transmembrane region" description="Helical" evidence="5">
    <location>
        <begin position="1795"/>
        <end position="1823"/>
    </location>
</feature>
<keyword evidence="7" id="KW-1185">Reference proteome</keyword>
<evidence type="ECO:0000256" key="4">
    <source>
        <dbReference type="ARBA" id="ARBA00023026"/>
    </source>
</evidence>
<sequence>MNKLFIFFISILTTCTLYGQNNYHDTQGKIEVNAGGQLQYTLPIAVPPGVKSVSPNISLMYLSNSNNGIAGYGWTISGLTSITRTSKTIEKDGELKAVQLDYSDYYSFNGQRLILAPESPAAYGQNGATYVTEKFSSVKIKSIGTYAISGQAAGPQEFEVTFEDGSQAWYGGYRNGFRNGGNTIPTPSEYNIVKWKDAHGNYISYNYEATGYSGSLRDPGTLRISSIGWGGNETLNKPHFNSIDFTYVDRDLKEQTHIQGLRFYQDKILSEINVRSNGSQFRKYVIDYIKNGTNYQFVNQITEYNGSNEPANPVVFSYPNRTGTVVAGANFGSESLDNVKLTGDFNGDSYIDFLMTNGTVKLGAFNDNFSTVSSNISFNNNAVVVPALLDEEGQVYNGNGIVQYMYDKVEGYIFRNNSFVKVFEKTVIPTACSTCAIAFNEGDVNGDGISDLFITFTNGGFQDRFIIDLKNPSIPHSSFSGDGSFSESSYTDQKYMDVDGDGKVDIINISNTNYTVFEFVKTSPTQYKKKIKFTGNLAETKGSDFPVLFGDFNGDGKLDFTLPLTEGKVGKDDWRFYINKGNGFNNFRKNDFLVYKNVATTNNGYWYQFSKTFYSISDLNADGKSDIVQVYSYSNLSGSSARSIGVTVNSVTSNGTVDTTNGNIDFAFENIYSYPSPGTFTLVQPYTDLSIYQPITNTIRSNNNYYNVFLFRKDNLLKIKAPTSVAELARIKSISQAGVTTSVEYFELNPDINSNYYSKVKKEYYPFFSLQRADQSFAVLQLKQANRKQDFRYRGMTGHFQGKGIMGFLQSARSNWYADGYENTKIWSGVEIDPQNEGVPVKEWSIRTNDETKIFPPDISENNTQLLSYKKTVYQTDKLLNGQVVTTVSDADRPKIVTATIPKNTLTKEFLTNTVITSSITYDNHYLPTNTVSIVNDGFATKTTTYEYLHNTSGVANNYYVGRPKNKIETVQAYNDTKSSKEEYTYENNLLKTSKAWNNGNTSYLLDTYSYDGFGNITQKLSANSEDNQTVTEKSQYEPKGRFVEKSTNNLGLETLFTTNDRGQTLTQTDPFGTVVTNNYDNWGKLLSSNSSVAGTINYTYERLSNNGGTKISQFTQDGDIKITYTNILGQNYKNSAKAFAQGTYISTEIQYDILGRKWKESEPYFEGQSAFQWNIIAYDDTTYPTKVTATTFTGKKTQTSISGNTTTVKELNGHARTNSQYRDALGNVIRATDKGGIISFSYDAAGHQKSAKYGNNIVTTEYDSWGRKSSFHDPANGLYNYEYTGFGIIKKEISPKGYKEYTYSSNGLLSHVRELSNDGVSTQKEYSFEYNPFGQMIKKEGSANGRHFVHNLDYDSNGRLQSYIEEFEAKQFYKKEVTYDALGRVSQYIQGLQSSGNITEVNIINNYSNVNGSLESITDANSGKILWQLQSINAKGQVLTAKLGNTQISNQYNNLGFLAQTSHTSSNADLMSLEYSFDAIKNELNYRTHHNFNINEDFIYDDNNRLVDWTNPKTGQMSSNKYDNTGRITFNDQLGEVGFSIGGSPYRAISIKLNTQGVENYDLNGQSRLLQQITYNENNDPVKIDGTRGDYDFAYGLSESRQIMYYGGNFEKNEEALYTKYYSESGDAEIIIDKKSGKERHILYIGGTPYDTNVIFTRNVESDGGGYKFLHKDYLGSILAISDEEGNAEERRHYDAWGIFTHLQIKENGIFIGKEIEAYLDEKQFLIIDRGYTSHEHLYAVELIHMNGRLYDPLLRRFLNADENIQDPTNTQSYNKYGYVINNPLMYNDPSGEIWAAGFFLSYVVPVIYGAIIGAVVGAGIYTIKSLVTGNWTWSGFGKSLLIGAVTGAVSGGLSATYTATGFNGAVVMGSINGALGGGVDALINGKNFATGMYRGGLAGAAAGAVSYTINYFSSGSYKTKYMRADKETTANLKYDPNITSNEMQMNINNKRSSHFTVEEKIGFGVESDNITIDNILSDGTVDYGDGSVYAYTTPKNYITGLSKIYYSPIAAQNPQLLSLTMLHETGHAYFAKLGLKSQFTNLTIGPDTTEHFAINQLEHVYAYRNFYSTRDLRAPLFYRPSTLADAYFNLSYHQQMLVDMTYKSLYPIFNRYMSFSLFRYY</sequence>
<gene>
    <name evidence="6" type="ORF">CHRY9390_00984</name>
</gene>
<dbReference type="SUPFAM" id="SSF69318">
    <property type="entry name" value="Integrin alpha N-terminal domain"/>
    <property type="match status" value="1"/>
</dbReference>
<dbReference type="InterPro" id="IPR003284">
    <property type="entry name" value="Sal_SpvB"/>
</dbReference>
<dbReference type="RefSeq" id="WP_162087451.1">
    <property type="nucleotide sequence ID" value="NZ_CAJIMS010000001.1"/>
</dbReference>
<keyword evidence="2" id="KW-0964">Secreted</keyword>
<dbReference type="InterPro" id="IPR022385">
    <property type="entry name" value="Rhs_assc_core"/>
</dbReference>
<dbReference type="Gene3D" id="2.180.10.10">
    <property type="entry name" value="RHS repeat-associated core"/>
    <property type="match status" value="1"/>
</dbReference>
<keyword evidence="5" id="KW-1133">Transmembrane helix</keyword>
<dbReference type="InterPro" id="IPR028994">
    <property type="entry name" value="Integrin_alpha_N"/>
</dbReference>
<dbReference type="PANTHER" id="PTHR32305">
    <property type="match status" value="1"/>
</dbReference>
<dbReference type="NCBIfam" id="TIGR03696">
    <property type="entry name" value="Rhs_assc_core"/>
    <property type="match status" value="1"/>
</dbReference>
<dbReference type="Pfam" id="PF03534">
    <property type="entry name" value="SpvB"/>
    <property type="match status" value="1"/>
</dbReference>
<name>A0A9N8MLZ8_9FLAO</name>
<dbReference type="PANTHER" id="PTHR32305:SF15">
    <property type="entry name" value="PROTEIN RHSA-RELATED"/>
    <property type="match status" value="1"/>
</dbReference>
<evidence type="ECO:0000256" key="2">
    <source>
        <dbReference type="ARBA" id="ARBA00022525"/>
    </source>
</evidence>
<dbReference type="GO" id="GO:0005576">
    <property type="term" value="C:extracellular region"/>
    <property type="evidence" value="ECO:0007669"/>
    <property type="project" value="UniProtKB-SubCell"/>
</dbReference>
<dbReference type="InterPro" id="IPR013517">
    <property type="entry name" value="FG-GAP"/>
</dbReference>
<evidence type="ECO:0000313" key="6">
    <source>
        <dbReference type="EMBL" id="CAD7802826.1"/>
    </source>
</evidence>
<proteinExistence type="predicted"/>
<dbReference type="EMBL" id="CAJIMS010000001">
    <property type="protein sequence ID" value="CAD7802826.1"/>
    <property type="molecule type" value="Genomic_DNA"/>
</dbReference>
<keyword evidence="5" id="KW-0472">Membrane</keyword>
<dbReference type="Pfam" id="PF13517">
    <property type="entry name" value="FG-GAP_3"/>
    <property type="match status" value="1"/>
</dbReference>
<evidence type="ECO:0000256" key="1">
    <source>
        <dbReference type="ARBA" id="ARBA00004613"/>
    </source>
</evidence>
<organism evidence="6 7">
    <name type="scientific">Chryseobacterium aquaeductus</name>
    <dbReference type="NCBI Taxonomy" id="2675056"/>
    <lineage>
        <taxon>Bacteria</taxon>
        <taxon>Pseudomonadati</taxon>
        <taxon>Bacteroidota</taxon>
        <taxon>Flavobacteriia</taxon>
        <taxon>Flavobacteriales</taxon>
        <taxon>Weeksellaceae</taxon>
        <taxon>Chryseobacterium group</taxon>
        <taxon>Chryseobacterium</taxon>
    </lineage>
</organism>
<dbReference type="GO" id="GO:0005737">
    <property type="term" value="C:cytoplasm"/>
    <property type="evidence" value="ECO:0007669"/>
    <property type="project" value="InterPro"/>
</dbReference>
<dbReference type="InterPro" id="IPR050708">
    <property type="entry name" value="T6SS_VgrG/RHS"/>
</dbReference>
<comment type="subcellular location">
    <subcellularLocation>
        <location evidence="1">Secreted</location>
    </subcellularLocation>
</comment>
<dbReference type="Proteomes" id="UP000662618">
    <property type="component" value="Unassembled WGS sequence"/>
</dbReference>
<keyword evidence="3" id="KW-0732">Signal</keyword>
<evidence type="ECO:0000256" key="3">
    <source>
        <dbReference type="ARBA" id="ARBA00022729"/>
    </source>
</evidence>
<evidence type="ECO:0000313" key="7">
    <source>
        <dbReference type="Proteomes" id="UP000662618"/>
    </source>
</evidence>